<dbReference type="SMART" id="SM00967">
    <property type="entry name" value="SpoU_sub_bind"/>
    <property type="match status" value="1"/>
</dbReference>
<comment type="caution">
    <text evidence="4">The sequence shown here is derived from an EMBL/GenBank/DDBJ whole genome shotgun (WGS) entry which is preliminary data.</text>
</comment>
<accession>A0A2A4YHC8</accession>
<dbReference type="GO" id="GO:0008173">
    <property type="term" value="F:RNA methyltransferase activity"/>
    <property type="evidence" value="ECO:0007669"/>
    <property type="project" value="InterPro"/>
</dbReference>
<keyword evidence="2 4" id="KW-0808">Transferase</keyword>
<organism evidence="4 5">
    <name type="scientific">Aerophobetes bacterium</name>
    <dbReference type="NCBI Taxonomy" id="2030807"/>
    <lineage>
        <taxon>Bacteria</taxon>
        <taxon>Candidatus Aerophobota</taxon>
    </lineage>
</organism>
<dbReference type="InterPro" id="IPR029026">
    <property type="entry name" value="tRNA_m1G_MTases_N"/>
</dbReference>
<dbReference type="Gene3D" id="3.30.1330.30">
    <property type="match status" value="1"/>
</dbReference>
<reference evidence="5" key="1">
    <citation type="submission" date="2017-08" db="EMBL/GenBank/DDBJ databases">
        <title>A dynamic microbial community with high functional redundancy inhabits the cold, oxic subseafloor aquifer.</title>
        <authorList>
            <person name="Tully B.J."/>
            <person name="Wheat C.G."/>
            <person name="Glazer B.T."/>
            <person name="Huber J.A."/>
        </authorList>
    </citation>
    <scope>NUCLEOTIDE SEQUENCE [LARGE SCALE GENOMIC DNA]</scope>
</reference>
<dbReference type="InterPro" id="IPR013123">
    <property type="entry name" value="SpoU_subst-bd"/>
</dbReference>
<dbReference type="SUPFAM" id="SSF75217">
    <property type="entry name" value="alpha/beta knot"/>
    <property type="match status" value="1"/>
</dbReference>
<dbReference type="GO" id="GO:0005829">
    <property type="term" value="C:cytosol"/>
    <property type="evidence" value="ECO:0007669"/>
    <property type="project" value="TreeGrafter"/>
</dbReference>
<dbReference type="NCBIfam" id="TIGR00186">
    <property type="entry name" value="rRNA_methyl_3"/>
    <property type="match status" value="1"/>
</dbReference>
<keyword evidence="1 4" id="KW-0489">Methyltransferase</keyword>
<dbReference type="PANTHER" id="PTHR46429">
    <property type="entry name" value="23S RRNA (GUANOSINE-2'-O-)-METHYLTRANSFERASE RLMB"/>
    <property type="match status" value="1"/>
</dbReference>
<dbReference type="SUPFAM" id="SSF55315">
    <property type="entry name" value="L30e-like"/>
    <property type="match status" value="1"/>
</dbReference>
<dbReference type="EMBL" id="NVUU01000045">
    <property type="protein sequence ID" value="PCI94124.1"/>
    <property type="molecule type" value="Genomic_DNA"/>
</dbReference>
<dbReference type="InterPro" id="IPR029028">
    <property type="entry name" value="Alpha/beta_knot_MTases"/>
</dbReference>
<dbReference type="GO" id="GO:0032259">
    <property type="term" value="P:methylation"/>
    <property type="evidence" value="ECO:0007669"/>
    <property type="project" value="UniProtKB-KW"/>
</dbReference>
<dbReference type="Pfam" id="PF08032">
    <property type="entry name" value="SpoU_sub_bind"/>
    <property type="match status" value="1"/>
</dbReference>
<dbReference type="Pfam" id="PF00588">
    <property type="entry name" value="SpoU_methylase"/>
    <property type="match status" value="1"/>
</dbReference>
<evidence type="ECO:0000259" key="3">
    <source>
        <dbReference type="SMART" id="SM00967"/>
    </source>
</evidence>
<dbReference type="GO" id="GO:0006396">
    <property type="term" value="P:RNA processing"/>
    <property type="evidence" value="ECO:0007669"/>
    <property type="project" value="InterPro"/>
</dbReference>
<name>A0A2A4YHC8_UNCAE</name>
<dbReference type="AlphaFoldDB" id="A0A2A4YHC8"/>
<dbReference type="CDD" id="cd18103">
    <property type="entry name" value="SpoU-like_RlmB"/>
    <property type="match status" value="1"/>
</dbReference>
<evidence type="ECO:0000256" key="1">
    <source>
        <dbReference type="ARBA" id="ARBA00022603"/>
    </source>
</evidence>
<evidence type="ECO:0000313" key="4">
    <source>
        <dbReference type="EMBL" id="PCI94124.1"/>
    </source>
</evidence>
<protein>
    <submittedName>
        <fullName evidence="4">23S rRNA (Guanosine(2251)-2'-O)-methyltransferase RlmB</fullName>
    </submittedName>
</protein>
<evidence type="ECO:0000256" key="2">
    <source>
        <dbReference type="ARBA" id="ARBA00022679"/>
    </source>
</evidence>
<dbReference type="GO" id="GO:0003723">
    <property type="term" value="F:RNA binding"/>
    <property type="evidence" value="ECO:0007669"/>
    <property type="project" value="InterPro"/>
</dbReference>
<dbReference type="PANTHER" id="PTHR46429:SF1">
    <property type="entry name" value="23S RRNA (GUANOSINE-2'-O-)-METHYLTRANSFERASE RLMB"/>
    <property type="match status" value="1"/>
</dbReference>
<sequence length="246" mass="27574">MNRSSRFIMGRNCIYEVLNSNPDRILKVYTCQKNEDDALYTELQKNKICIKRVSKGEIAKMVNSESHQSYVASVKEIPNIHIRDFIEESQNKDQSLVLMLDSIYDPQNLGTIMRAAECFGVDLVIYSKNRGSDITPTVTKTSAGATELVPIAKVSNLADTMLAFQKADYWAGCADVGKRSKSLYEFEFPEKTLLIMGSEGEGVRPLLKKKCDFHISIPMLGQIDSLNVSQATAVLLNSYRSVFSSY</sequence>
<feature type="domain" description="RNA 2-O ribose methyltransferase substrate binding" evidence="3">
    <location>
        <begin position="7"/>
        <end position="80"/>
    </location>
</feature>
<dbReference type="Proteomes" id="UP000217838">
    <property type="component" value="Unassembled WGS sequence"/>
</dbReference>
<dbReference type="Gene3D" id="3.40.1280.10">
    <property type="match status" value="1"/>
</dbReference>
<dbReference type="InterPro" id="IPR004441">
    <property type="entry name" value="rRNA_MeTrfase_TrmH"/>
</dbReference>
<gene>
    <name evidence="4" type="ORF">COB11_04305</name>
</gene>
<evidence type="ECO:0000313" key="5">
    <source>
        <dbReference type="Proteomes" id="UP000217838"/>
    </source>
</evidence>
<dbReference type="InterPro" id="IPR029064">
    <property type="entry name" value="Ribosomal_eL30-like_sf"/>
</dbReference>
<proteinExistence type="predicted"/>
<dbReference type="InterPro" id="IPR001537">
    <property type="entry name" value="SpoU_MeTrfase"/>
</dbReference>